<keyword evidence="2" id="KW-0456">Lyase</keyword>
<dbReference type="Gene3D" id="3.10.129.10">
    <property type="entry name" value="Hotdog Thioesterase"/>
    <property type="match status" value="1"/>
</dbReference>
<accession>A0A0R1XLT1</accession>
<protein>
    <submittedName>
        <fullName evidence="3">Beta-hydroxyacyl-(Acyl-carrier-protein) dehydratase FabZ</fullName>
    </submittedName>
</protein>
<sequence>MVPGESIVATKNVTINESFFRGHFPHNPVMPGVLIIESLAQAASVLILKSPEFYKKTAYLGAIHKGKFRKMVVPGDVMKLHIKMVKKRQQMGIVDAVATVGERKVCSAQLVFIVADRQAKI</sequence>
<evidence type="ECO:0000256" key="1">
    <source>
        <dbReference type="ARBA" id="ARBA00009174"/>
    </source>
</evidence>
<evidence type="ECO:0000313" key="4">
    <source>
        <dbReference type="Proteomes" id="UP000051412"/>
    </source>
</evidence>
<dbReference type="EMBL" id="AZGM01000054">
    <property type="protein sequence ID" value="KRM27731.1"/>
    <property type="molecule type" value="Genomic_DNA"/>
</dbReference>
<dbReference type="PANTHER" id="PTHR30272">
    <property type="entry name" value="3-HYDROXYACYL-[ACYL-CARRIER-PROTEIN] DEHYDRATASE"/>
    <property type="match status" value="1"/>
</dbReference>
<dbReference type="GO" id="GO:0016829">
    <property type="term" value="F:lyase activity"/>
    <property type="evidence" value="ECO:0007669"/>
    <property type="project" value="UniProtKB-KW"/>
</dbReference>
<dbReference type="Proteomes" id="UP000051412">
    <property type="component" value="Unassembled WGS sequence"/>
</dbReference>
<dbReference type="SUPFAM" id="SSF54637">
    <property type="entry name" value="Thioesterase/thiol ester dehydrase-isomerase"/>
    <property type="match status" value="1"/>
</dbReference>
<keyword evidence="4" id="KW-1185">Reference proteome</keyword>
<reference evidence="3 4" key="1">
    <citation type="journal article" date="2015" name="Genome Announc.">
        <title>Expanding the biotechnology potential of lactobacilli through comparative genomics of 213 strains and associated genera.</title>
        <authorList>
            <person name="Sun Z."/>
            <person name="Harris H.M."/>
            <person name="McCann A."/>
            <person name="Guo C."/>
            <person name="Argimon S."/>
            <person name="Zhang W."/>
            <person name="Yang X."/>
            <person name="Jeffery I.B."/>
            <person name="Cooney J.C."/>
            <person name="Kagawa T.F."/>
            <person name="Liu W."/>
            <person name="Song Y."/>
            <person name="Salvetti E."/>
            <person name="Wrobel A."/>
            <person name="Rasinkangas P."/>
            <person name="Parkhill J."/>
            <person name="Rea M.C."/>
            <person name="O'Sullivan O."/>
            <person name="Ritari J."/>
            <person name="Douillard F.P."/>
            <person name="Paul Ross R."/>
            <person name="Yang R."/>
            <person name="Briner A.E."/>
            <person name="Felis G.E."/>
            <person name="de Vos W.M."/>
            <person name="Barrangou R."/>
            <person name="Klaenhammer T.R."/>
            <person name="Caufield P.W."/>
            <person name="Cui Y."/>
            <person name="Zhang H."/>
            <person name="O'Toole P.W."/>
        </authorList>
    </citation>
    <scope>NUCLEOTIDE SEQUENCE [LARGE SCALE GENOMIC DNA]</scope>
    <source>
        <strain evidence="3 4">DSM 6035</strain>
    </source>
</reference>
<comment type="similarity">
    <text evidence="1">Belongs to the thioester dehydratase family. FabZ subfamily.</text>
</comment>
<dbReference type="AlphaFoldDB" id="A0A0R1XLT1"/>
<dbReference type="PANTHER" id="PTHR30272:SF1">
    <property type="entry name" value="3-HYDROXYACYL-[ACYL-CARRIER-PROTEIN] DEHYDRATASE"/>
    <property type="match status" value="1"/>
</dbReference>
<dbReference type="Pfam" id="PF07977">
    <property type="entry name" value="FabA"/>
    <property type="match status" value="1"/>
</dbReference>
<proteinExistence type="inferred from homology"/>
<evidence type="ECO:0000313" key="3">
    <source>
        <dbReference type="EMBL" id="KRM27731.1"/>
    </source>
</evidence>
<name>A0A0R1XLT1_9LACO</name>
<dbReference type="NCBIfam" id="NF000582">
    <property type="entry name" value="PRK00006.1"/>
    <property type="match status" value="1"/>
</dbReference>
<dbReference type="STRING" id="1423782.FD32_GL001885"/>
<evidence type="ECO:0000256" key="2">
    <source>
        <dbReference type="ARBA" id="ARBA00023239"/>
    </source>
</evidence>
<organism evidence="3 4">
    <name type="scientific">Limosilactobacillus panis DSM 6035</name>
    <dbReference type="NCBI Taxonomy" id="1423782"/>
    <lineage>
        <taxon>Bacteria</taxon>
        <taxon>Bacillati</taxon>
        <taxon>Bacillota</taxon>
        <taxon>Bacilli</taxon>
        <taxon>Lactobacillales</taxon>
        <taxon>Lactobacillaceae</taxon>
        <taxon>Limosilactobacillus</taxon>
    </lineage>
</organism>
<dbReference type="CDD" id="cd01288">
    <property type="entry name" value="FabZ"/>
    <property type="match status" value="1"/>
</dbReference>
<dbReference type="InterPro" id="IPR013114">
    <property type="entry name" value="FabA_FabZ"/>
</dbReference>
<dbReference type="InterPro" id="IPR029069">
    <property type="entry name" value="HotDog_dom_sf"/>
</dbReference>
<comment type="caution">
    <text evidence="3">The sequence shown here is derived from an EMBL/GenBank/DDBJ whole genome shotgun (WGS) entry which is preliminary data.</text>
</comment>
<gene>
    <name evidence="3" type="ORF">FD32_GL001885</name>
</gene>
<dbReference type="PATRIC" id="fig|1423782.4.peg.1962"/>